<evidence type="ECO:0000256" key="1">
    <source>
        <dbReference type="ARBA" id="ARBA00004141"/>
    </source>
</evidence>
<sequence>MEFLRSLSRLLPRVVGLPRRTLCTLARSLTPGARPVVVCGRATQLLRQSRAAPLCASIRLRVAGERHQLRTSDVSQATLASVAPVFTVTKFDKEGNVTSFEKKKTDLYQELGLQARDLRFQHVMSITTRNNRIIMRMEYLKAVITPECLLILDYRNLNLEQWLFRELPSQLAGEGQLVTYPLPFEFRAIEALLQYWISTLQGKLSILQPLILETLEALVDPKHSSVDRSKLHILLQNGKSEESSAGIDHAEEMELLLENYYRLAEDLSNATRELRVLIDDSQSIIFINLDSHRNVMMRLNLQLTMGTFSLSLFGLMGVAFGMNLESSLEEDHRVFWLITGIMFMGSGLIWRRLLSFLGRQLEAPLPPVVASLPKKSLQADRGMEVKRSFRPDGLGSGKSVLTNR</sequence>
<evidence type="ECO:0000256" key="9">
    <source>
        <dbReference type="ARBA" id="ARBA00023136"/>
    </source>
</evidence>
<dbReference type="PANTHER" id="PTHR13890">
    <property type="entry name" value="RNA SPLICING PROTEIN MRS2, MITOCHONDRIAL"/>
    <property type="match status" value="1"/>
</dbReference>
<evidence type="ECO:0000256" key="2">
    <source>
        <dbReference type="ARBA" id="ARBA00011255"/>
    </source>
</evidence>
<name>A0A8C7AUW3_NEOVI</name>
<dbReference type="GO" id="GO:0005743">
    <property type="term" value="C:mitochondrial inner membrane"/>
    <property type="evidence" value="ECO:0007669"/>
    <property type="project" value="UniProtKB-SubCell"/>
</dbReference>
<proteinExistence type="inferred from homology"/>
<keyword evidence="8 11" id="KW-0406">Ion transport</keyword>
<evidence type="ECO:0000256" key="7">
    <source>
        <dbReference type="ARBA" id="ARBA00022989"/>
    </source>
</evidence>
<dbReference type="CDD" id="cd12823">
    <property type="entry name" value="Mrs2_Mfm1p-like"/>
    <property type="match status" value="1"/>
</dbReference>
<comment type="function">
    <text evidence="10">Magnesium transporter that mediates the influx of magnesium into the mitochondrial matrix and regulates magnesium metabolism. Also permeable to calcium, sodium and potassium ions. Required for normal expression of the mitochondrial respiratory complex I subunits. May play a role in maintaining the inner mitochondrial membrane potential.</text>
</comment>
<keyword evidence="11" id="KW-0999">Mitochondrion inner membrane</keyword>
<dbReference type="GO" id="GO:0045016">
    <property type="term" value="P:mitochondrial magnesium ion transmembrane transport"/>
    <property type="evidence" value="ECO:0007669"/>
    <property type="project" value="TreeGrafter"/>
</dbReference>
<keyword evidence="4 11" id="KW-0812">Transmembrane</keyword>
<evidence type="ECO:0000256" key="10">
    <source>
        <dbReference type="ARBA" id="ARBA00093432"/>
    </source>
</evidence>
<dbReference type="GO" id="GO:0015095">
    <property type="term" value="F:magnesium ion transmembrane transporter activity"/>
    <property type="evidence" value="ECO:0007669"/>
    <property type="project" value="TreeGrafter"/>
</dbReference>
<keyword evidence="7 11" id="KW-1133">Transmembrane helix</keyword>
<comment type="subunit">
    <text evidence="2">Homopentamer.</text>
</comment>
<feature type="transmembrane region" description="Helical" evidence="11">
    <location>
        <begin position="303"/>
        <end position="322"/>
    </location>
</feature>
<keyword evidence="5 11" id="KW-0460">Magnesium</keyword>
<evidence type="ECO:0000313" key="12">
    <source>
        <dbReference type="Ensembl" id="ENSNVIP00000009734.1"/>
    </source>
</evidence>
<keyword evidence="11" id="KW-0496">Mitochondrion</keyword>
<dbReference type="CTD" id="57380"/>
<comment type="similarity">
    <text evidence="11">Belongs to the CorA metal ion transporter (MIT) (TC 1.A.35) family.</text>
</comment>
<dbReference type="GeneTree" id="ENSGT00390000009988"/>
<keyword evidence="3 11" id="KW-0813">Transport</keyword>
<dbReference type="Pfam" id="PF22099">
    <property type="entry name" value="MRS2-like"/>
    <property type="match status" value="1"/>
</dbReference>
<evidence type="ECO:0000256" key="4">
    <source>
        <dbReference type="ARBA" id="ARBA00022692"/>
    </source>
</evidence>
<dbReference type="Gene3D" id="1.20.58.340">
    <property type="entry name" value="Magnesium transport protein CorA, transmembrane region"/>
    <property type="match status" value="2"/>
</dbReference>
<organism evidence="12 13">
    <name type="scientific">Neovison vison</name>
    <name type="common">American mink</name>
    <name type="synonym">Mustela vison</name>
    <dbReference type="NCBI Taxonomy" id="452646"/>
    <lineage>
        <taxon>Eukaryota</taxon>
        <taxon>Metazoa</taxon>
        <taxon>Chordata</taxon>
        <taxon>Craniata</taxon>
        <taxon>Vertebrata</taxon>
        <taxon>Euteleostomi</taxon>
        <taxon>Mammalia</taxon>
        <taxon>Eutheria</taxon>
        <taxon>Laurasiatheria</taxon>
        <taxon>Carnivora</taxon>
        <taxon>Caniformia</taxon>
        <taxon>Musteloidea</taxon>
        <taxon>Mustelidae</taxon>
        <taxon>Mustelinae</taxon>
        <taxon>Neogale</taxon>
    </lineage>
</organism>
<dbReference type="InterPro" id="IPR039204">
    <property type="entry name" value="MRS2-like"/>
</dbReference>
<evidence type="ECO:0000256" key="6">
    <source>
        <dbReference type="ARBA" id="ARBA00022946"/>
    </source>
</evidence>
<protein>
    <recommendedName>
        <fullName evidence="11">Magnesium transporter</fullName>
    </recommendedName>
</protein>
<evidence type="ECO:0000256" key="5">
    <source>
        <dbReference type="ARBA" id="ARBA00022842"/>
    </source>
</evidence>
<gene>
    <name evidence="12" type="primary">MRS2</name>
</gene>
<keyword evidence="9 11" id="KW-0472">Membrane</keyword>
<feature type="transmembrane region" description="Helical" evidence="11">
    <location>
        <begin position="334"/>
        <end position="350"/>
    </location>
</feature>
<keyword evidence="13" id="KW-1185">Reference proteome</keyword>
<dbReference type="Ensembl" id="ENSNVIT00000011386.1">
    <property type="protein sequence ID" value="ENSNVIP00000009734.1"/>
    <property type="gene ID" value="ENSNVIG00000007619.1"/>
</dbReference>
<evidence type="ECO:0000256" key="3">
    <source>
        <dbReference type="ARBA" id="ARBA00022448"/>
    </source>
</evidence>
<dbReference type="Gene3D" id="2.40.128.330">
    <property type="match status" value="1"/>
</dbReference>
<accession>A0A8C7AUW3</accession>
<dbReference type="PANTHER" id="PTHR13890:SF0">
    <property type="entry name" value="MAGNESIUM TRANSPORTER MRS2 HOMOLOG, MITOCHONDRIAL"/>
    <property type="match status" value="1"/>
</dbReference>
<dbReference type="RefSeq" id="XP_044115911.1">
    <property type="nucleotide sequence ID" value="XM_044259976.1"/>
</dbReference>
<evidence type="ECO:0000256" key="11">
    <source>
        <dbReference type="RuleBase" id="RU366042"/>
    </source>
</evidence>
<evidence type="ECO:0000313" key="13">
    <source>
        <dbReference type="Proteomes" id="UP000694425"/>
    </source>
</evidence>
<dbReference type="AlphaFoldDB" id="A0A8C7AUW3"/>
<comment type="subcellular location">
    <subcellularLocation>
        <location evidence="1">Membrane</location>
        <topology evidence="1">Multi-pass membrane protein</topology>
    </subcellularLocation>
    <subcellularLocation>
        <location evidence="11">Mitochondrion inner membrane</location>
        <topology evidence="11">Multi-pass membrane protein</topology>
    </subcellularLocation>
</comment>
<dbReference type="Proteomes" id="UP000694425">
    <property type="component" value="Unplaced"/>
</dbReference>
<keyword evidence="6" id="KW-0809">Transit peptide</keyword>
<reference evidence="12" key="1">
    <citation type="submission" date="2025-08" db="UniProtKB">
        <authorList>
            <consortium name="Ensembl"/>
        </authorList>
    </citation>
    <scope>IDENTIFICATION</scope>
</reference>
<evidence type="ECO:0000256" key="8">
    <source>
        <dbReference type="ARBA" id="ARBA00023065"/>
    </source>
</evidence>
<reference evidence="12" key="2">
    <citation type="submission" date="2025-09" db="UniProtKB">
        <authorList>
            <consortium name="Ensembl"/>
        </authorList>
    </citation>
    <scope>IDENTIFICATION</scope>
</reference>
<dbReference type="GeneID" id="122913246"/>
<dbReference type="FunFam" id="2.40.128.330:FF:000003">
    <property type="entry name" value="Magnesium transporter MRS2 homolog, mitochondrial"/>
    <property type="match status" value="1"/>
</dbReference>